<dbReference type="SMART" id="SM00387">
    <property type="entry name" value="HATPase_c"/>
    <property type="match status" value="1"/>
</dbReference>
<comment type="caution">
    <text evidence="8">The sequence shown here is derived from an EMBL/GenBank/DDBJ whole genome shotgun (WGS) entry which is preliminary data.</text>
</comment>
<name>A0A4R0XA30_9BURK</name>
<evidence type="ECO:0000256" key="2">
    <source>
        <dbReference type="ARBA" id="ARBA00012438"/>
    </source>
</evidence>
<dbReference type="PROSITE" id="PS50109">
    <property type="entry name" value="HIS_KIN"/>
    <property type="match status" value="1"/>
</dbReference>
<feature type="transmembrane region" description="Helical" evidence="6">
    <location>
        <begin position="62"/>
        <end position="82"/>
    </location>
</feature>
<comment type="catalytic activity">
    <reaction evidence="1">
        <text>ATP + protein L-histidine = ADP + protein N-phospho-L-histidine.</text>
        <dbReference type="EC" id="2.7.13.3"/>
    </reaction>
</comment>
<keyword evidence="3" id="KW-0808">Transferase</keyword>
<dbReference type="Proteomes" id="UP000294200">
    <property type="component" value="Unassembled WGS sequence"/>
</dbReference>
<proteinExistence type="predicted"/>
<protein>
    <recommendedName>
        <fullName evidence="2">histidine kinase</fullName>
        <ecNumber evidence="2">2.7.13.3</ecNumber>
    </recommendedName>
</protein>
<keyword evidence="5" id="KW-0902">Two-component regulatory system</keyword>
<gene>
    <name evidence="8" type="ORF">BZM27_53755</name>
</gene>
<dbReference type="InterPro" id="IPR036890">
    <property type="entry name" value="HATPase_C_sf"/>
</dbReference>
<dbReference type="Pfam" id="PF02518">
    <property type="entry name" value="HATPase_c"/>
    <property type="match status" value="1"/>
</dbReference>
<dbReference type="PANTHER" id="PTHR43711:SF1">
    <property type="entry name" value="HISTIDINE KINASE 1"/>
    <property type="match status" value="1"/>
</dbReference>
<dbReference type="SUPFAM" id="SSF55874">
    <property type="entry name" value="ATPase domain of HSP90 chaperone/DNA topoisomerase II/histidine kinase"/>
    <property type="match status" value="1"/>
</dbReference>
<dbReference type="InterPro" id="IPR003594">
    <property type="entry name" value="HATPase_dom"/>
</dbReference>
<dbReference type="PANTHER" id="PTHR43711">
    <property type="entry name" value="TWO-COMPONENT HISTIDINE KINASE"/>
    <property type="match status" value="1"/>
</dbReference>
<evidence type="ECO:0000256" key="5">
    <source>
        <dbReference type="ARBA" id="ARBA00023012"/>
    </source>
</evidence>
<evidence type="ECO:0000313" key="8">
    <source>
        <dbReference type="EMBL" id="TCG02721.1"/>
    </source>
</evidence>
<dbReference type="EMBL" id="MWML01000815">
    <property type="protein sequence ID" value="TCG02721.1"/>
    <property type="molecule type" value="Genomic_DNA"/>
</dbReference>
<evidence type="ECO:0000256" key="3">
    <source>
        <dbReference type="ARBA" id="ARBA00022679"/>
    </source>
</evidence>
<organism evidence="8 9">
    <name type="scientific">Paraburkholderia steynii</name>
    <dbReference type="NCBI Taxonomy" id="1245441"/>
    <lineage>
        <taxon>Bacteria</taxon>
        <taxon>Pseudomonadati</taxon>
        <taxon>Pseudomonadota</taxon>
        <taxon>Betaproteobacteria</taxon>
        <taxon>Burkholderiales</taxon>
        <taxon>Burkholderiaceae</taxon>
        <taxon>Paraburkholderia</taxon>
    </lineage>
</organism>
<reference evidence="8 9" key="1">
    <citation type="submission" date="2017-02" db="EMBL/GenBank/DDBJ databases">
        <title>Paraburkholderia sophoroidis sp. nov. and Paraburkholderia steynii sp. nov. rhizobial symbionts of the fynbos legume Hypocalyptus sophoroides.</title>
        <authorList>
            <person name="Steenkamp E.T."/>
            <person name="Beukes C.W."/>
            <person name="Van Zyl E."/>
            <person name="Avontuur J."/>
            <person name="Chan W.Y."/>
            <person name="Hassen A."/>
            <person name="Palmer M."/>
            <person name="Mthombeni L."/>
            <person name="Phalane F."/>
            <person name="Sereme K."/>
            <person name="Venter S.N."/>
        </authorList>
    </citation>
    <scope>NUCLEOTIDE SEQUENCE [LARGE SCALE GENOMIC DNA]</scope>
    <source>
        <strain evidence="8 9">HC1.1ba</strain>
    </source>
</reference>
<keyword evidence="9" id="KW-1185">Reference proteome</keyword>
<dbReference type="EC" id="2.7.13.3" evidence="2"/>
<feature type="domain" description="Histidine kinase" evidence="7">
    <location>
        <begin position="1"/>
        <end position="82"/>
    </location>
</feature>
<evidence type="ECO:0000256" key="6">
    <source>
        <dbReference type="SAM" id="Phobius"/>
    </source>
</evidence>
<evidence type="ECO:0000256" key="4">
    <source>
        <dbReference type="ARBA" id="ARBA00022777"/>
    </source>
</evidence>
<dbReference type="InterPro" id="IPR005467">
    <property type="entry name" value="His_kinase_dom"/>
</dbReference>
<keyword evidence="6" id="KW-1133">Transmembrane helix</keyword>
<accession>A0A4R0XA30</accession>
<dbReference type="GO" id="GO:0004673">
    <property type="term" value="F:protein histidine kinase activity"/>
    <property type="evidence" value="ECO:0007669"/>
    <property type="project" value="UniProtKB-EC"/>
</dbReference>
<dbReference type="Gene3D" id="3.30.565.10">
    <property type="entry name" value="Histidine kinase-like ATPase, C-terminal domain"/>
    <property type="match status" value="1"/>
</dbReference>
<sequence length="86" mass="9261">MVIRSEMEKNKQILVSVSDTGMGVPPQLEGHIFDPFFTTKSHGTGMGLRISRSIIESHGGRLWVTSALGLGAVFQFTLPVAVTDSS</sequence>
<evidence type="ECO:0000259" key="7">
    <source>
        <dbReference type="PROSITE" id="PS50109"/>
    </source>
</evidence>
<dbReference type="PRINTS" id="PR00344">
    <property type="entry name" value="BCTRLSENSOR"/>
</dbReference>
<dbReference type="InterPro" id="IPR050736">
    <property type="entry name" value="Sensor_HK_Regulatory"/>
</dbReference>
<dbReference type="InterPro" id="IPR004358">
    <property type="entry name" value="Sig_transdc_His_kin-like_C"/>
</dbReference>
<evidence type="ECO:0000256" key="1">
    <source>
        <dbReference type="ARBA" id="ARBA00000085"/>
    </source>
</evidence>
<keyword evidence="4" id="KW-0418">Kinase</keyword>
<evidence type="ECO:0000313" key="9">
    <source>
        <dbReference type="Proteomes" id="UP000294200"/>
    </source>
</evidence>
<keyword evidence="6" id="KW-0812">Transmembrane</keyword>
<keyword evidence="6" id="KW-0472">Membrane</keyword>
<dbReference type="AlphaFoldDB" id="A0A4R0XA30"/>
<dbReference type="GO" id="GO:0000160">
    <property type="term" value="P:phosphorelay signal transduction system"/>
    <property type="evidence" value="ECO:0007669"/>
    <property type="project" value="UniProtKB-KW"/>
</dbReference>